<feature type="region of interest" description="Disordered" evidence="1">
    <location>
        <begin position="86"/>
        <end position="120"/>
    </location>
</feature>
<dbReference type="PaxDb" id="4113-PGSC0003DMT400093833"/>
<proteinExistence type="predicted"/>
<feature type="compositionally biased region" description="Basic and acidic residues" evidence="1">
    <location>
        <begin position="95"/>
        <end position="120"/>
    </location>
</feature>
<reference evidence="3" key="1">
    <citation type="journal article" date="2011" name="Nature">
        <title>Genome sequence and analysis of the tuber crop potato.</title>
        <authorList>
            <consortium name="The Potato Genome Sequencing Consortium"/>
        </authorList>
    </citation>
    <scope>NUCLEOTIDE SEQUENCE [LARGE SCALE GENOMIC DNA]</scope>
    <source>
        <strain evidence="3">cv. DM1-3 516 R44</strain>
    </source>
</reference>
<dbReference type="HOGENOM" id="CLU_2053845_0_0_1"/>
<dbReference type="EnsemblPlants" id="PGSC0003DMT400093833">
    <property type="protein sequence ID" value="PGSC0003DMT400093833"/>
    <property type="gene ID" value="PGSC0003DMG400043404"/>
</dbReference>
<dbReference type="Gramene" id="PGSC0003DMT400093833">
    <property type="protein sequence ID" value="PGSC0003DMT400093833"/>
    <property type="gene ID" value="PGSC0003DMG400043404"/>
</dbReference>
<feature type="region of interest" description="Disordered" evidence="1">
    <location>
        <begin position="37"/>
        <end position="70"/>
    </location>
</feature>
<sequence length="120" mass="13188">MQMGGTLSQGGMIVLALSSDRKSPPMEALHAIVSHQRQDIDTGNGQLSITHGNSDNMKKGQEDREEDEEDDITLIKLCQEAGLSLKVMAKGKNSKGKEESSSTKRPTRTQEKWGVKTDFK</sequence>
<accession>M1DST5</accession>
<evidence type="ECO:0000256" key="1">
    <source>
        <dbReference type="SAM" id="MobiDB-lite"/>
    </source>
</evidence>
<organism evidence="2 3">
    <name type="scientific">Solanum tuberosum</name>
    <name type="common">Potato</name>
    <dbReference type="NCBI Taxonomy" id="4113"/>
    <lineage>
        <taxon>Eukaryota</taxon>
        <taxon>Viridiplantae</taxon>
        <taxon>Streptophyta</taxon>
        <taxon>Embryophyta</taxon>
        <taxon>Tracheophyta</taxon>
        <taxon>Spermatophyta</taxon>
        <taxon>Magnoliopsida</taxon>
        <taxon>eudicotyledons</taxon>
        <taxon>Gunneridae</taxon>
        <taxon>Pentapetalae</taxon>
        <taxon>asterids</taxon>
        <taxon>lamiids</taxon>
        <taxon>Solanales</taxon>
        <taxon>Solanaceae</taxon>
        <taxon>Solanoideae</taxon>
        <taxon>Solaneae</taxon>
        <taxon>Solanum</taxon>
    </lineage>
</organism>
<keyword evidence="3" id="KW-1185">Reference proteome</keyword>
<evidence type="ECO:0000313" key="3">
    <source>
        <dbReference type="Proteomes" id="UP000011115"/>
    </source>
</evidence>
<dbReference type="Proteomes" id="UP000011115">
    <property type="component" value="Unassembled WGS sequence"/>
</dbReference>
<dbReference type="AlphaFoldDB" id="M1DST5"/>
<dbReference type="InParanoid" id="M1DST5"/>
<reference evidence="2" key="2">
    <citation type="submission" date="2015-06" db="UniProtKB">
        <authorList>
            <consortium name="EnsemblPlants"/>
        </authorList>
    </citation>
    <scope>IDENTIFICATION</scope>
    <source>
        <strain evidence="2">DM1-3 516 R44</strain>
    </source>
</reference>
<feature type="compositionally biased region" description="Polar residues" evidence="1">
    <location>
        <begin position="41"/>
        <end position="55"/>
    </location>
</feature>
<protein>
    <submittedName>
        <fullName evidence="2">Uncharacterized protein</fullName>
    </submittedName>
</protein>
<name>M1DST5_SOLTU</name>
<evidence type="ECO:0000313" key="2">
    <source>
        <dbReference type="EnsemblPlants" id="PGSC0003DMT400093833"/>
    </source>
</evidence>